<dbReference type="Proteomes" id="UP001500459">
    <property type="component" value="Unassembled WGS sequence"/>
</dbReference>
<name>A0ABP7XAK2_9FLAO</name>
<evidence type="ECO:0000256" key="2">
    <source>
        <dbReference type="ARBA" id="ARBA00022722"/>
    </source>
</evidence>
<dbReference type="Gene3D" id="3.40.390.30">
    <property type="entry name" value="Metalloproteases ('zincins'), catalytic domain"/>
    <property type="match status" value="1"/>
</dbReference>
<protein>
    <recommendedName>
        <fullName evidence="7">Endoribonuclease YbeY</fullName>
        <ecNumber evidence="7">3.1.-.-</ecNumber>
    </recommendedName>
</protein>
<sequence length="139" mass="16558">MINFYYEIDELELDEKVVSNWIKDIIKSESKKEGELNFIFCNDAYLLKINQDFLNHDTYTDIITFDNSIGNELHSDVFISYERVIDNAVTFDVVEEEELRRVMAHGVLHLCGYKDKSDKEKEVMRKKEDEKLLMFHVEH</sequence>
<dbReference type="NCBIfam" id="TIGR00043">
    <property type="entry name" value="rRNA maturation RNase YbeY"/>
    <property type="match status" value="1"/>
</dbReference>
<keyword evidence="9" id="KW-1185">Reference proteome</keyword>
<dbReference type="RefSeq" id="WP_344924670.1">
    <property type="nucleotide sequence ID" value="NZ_BAABCW010000002.1"/>
</dbReference>
<evidence type="ECO:0000256" key="1">
    <source>
        <dbReference type="ARBA" id="ARBA00010875"/>
    </source>
</evidence>
<comment type="function">
    <text evidence="7">Single strand-specific metallo-endoribonuclease involved in late-stage 70S ribosome quality control and in maturation of the 3' terminus of the 16S rRNA.</text>
</comment>
<dbReference type="PANTHER" id="PTHR46986:SF1">
    <property type="entry name" value="ENDORIBONUCLEASE YBEY, CHLOROPLASTIC"/>
    <property type="match status" value="1"/>
</dbReference>
<feature type="binding site" evidence="7">
    <location>
        <position position="115"/>
    </location>
    <ligand>
        <name>Zn(2+)</name>
        <dbReference type="ChEBI" id="CHEBI:29105"/>
        <note>catalytic</note>
    </ligand>
</feature>
<dbReference type="InterPro" id="IPR002036">
    <property type="entry name" value="YbeY"/>
</dbReference>
<dbReference type="PANTHER" id="PTHR46986">
    <property type="entry name" value="ENDORIBONUCLEASE YBEY, CHLOROPLASTIC"/>
    <property type="match status" value="1"/>
</dbReference>
<comment type="cofactor">
    <cofactor evidence="7">
        <name>Zn(2+)</name>
        <dbReference type="ChEBI" id="CHEBI:29105"/>
    </cofactor>
    <text evidence="7">Binds 1 zinc ion.</text>
</comment>
<feature type="binding site" evidence="7">
    <location>
        <position position="105"/>
    </location>
    <ligand>
        <name>Zn(2+)</name>
        <dbReference type="ChEBI" id="CHEBI:29105"/>
        <note>catalytic</note>
    </ligand>
</feature>
<proteinExistence type="inferred from homology"/>
<evidence type="ECO:0000313" key="9">
    <source>
        <dbReference type="Proteomes" id="UP001500459"/>
    </source>
</evidence>
<comment type="similarity">
    <text evidence="1 7">Belongs to the endoribonuclease YbeY family.</text>
</comment>
<comment type="caution">
    <text evidence="8">The sequence shown here is derived from an EMBL/GenBank/DDBJ whole genome shotgun (WGS) entry which is preliminary data.</text>
</comment>
<evidence type="ECO:0000256" key="5">
    <source>
        <dbReference type="ARBA" id="ARBA00022801"/>
    </source>
</evidence>
<feature type="binding site" evidence="7">
    <location>
        <position position="109"/>
    </location>
    <ligand>
        <name>Zn(2+)</name>
        <dbReference type="ChEBI" id="CHEBI:29105"/>
        <note>catalytic</note>
    </ligand>
</feature>
<keyword evidence="7" id="KW-0963">Cytoplasm</keyword>
<comment type="subcellular location">
    <subcellularLocation>
        <location evidence="7">Cytoplasm</location>
    </subcellularLocation>
</comment>
<accession>A0ABP7XAK2</accession>
<keyword evidence="7" id="KW-0690">Ribosome biogenesis</keyword>
<dbReference type="EC" id="3.1.-.-" evidence="7"/>
<evidence type="ECO:0000313" key="8">
    <source>
        <dbReference type="EMBL" id="GAA4109539.1"/>
    </source>
</evidence>
<dbReference type="SUPFAM" id="SSF55486">
    <property type="entry name" value="Metalloproteases ('zincins'), catalytic domain"/>
    <property type="match status" value="1"/>
</dbReference>
<evidence type="ECO:0000256" key="4">
    <source>
        <dbReference type="ARBA" id="ARBA00022759"/>
    </source>
</evidence>
<keyword evidence="7" id="KW-0698">rRNA processing</keyword>
<keyword evidence="6 7" id="KW-0862">Zinc</keyword>
<dbReference type="EMBL" id="BAABCW010000002">
    <property type="protein sequence ID" value="GAA4109539.1"/>
    <property type="molecule type" value="Genomic_DNA"/>
</dbReference>
<organism evidence="8 9">
    <name type="scientific">Aquimarina addita</name>
    <dbReference type="NCBI Taxonomy" id="870485"/>
    <lineage>
        <taxon>Bacteria</taxon>
        <taxon>Pseudomonadati</taxon>
        <taxon>Bacteroidota</taxon>
        <taxon>Flavobacteriia</taxon>
        <taxon>Flavobacteriales</taxon>
        <taxon>Flavobacteriaceae</taxon>
        <taxon>Aquimarina</taxon>
    </lineage>
</organism>
<keyword evidence="4 7" id="KW-0255">Endonuclease</keyword>
<keyword evidence="2 7" id="KW-0540">Nuclease</keyword>
<evidence type="ECO:0000256" key="3">
    <source>
        <dbReference type="ARBA" id="ARBA00022723"/>
    </source>
</evidence>
<gene>
    <name evidence="7 8" type="primary">ybeY</name>
    <name evidence="8" type="ORF">GCM10022393_06180</name>
</gene>
<evidence type="ECO:0000256" key="7">
    <source>
        <dbReference type="HAMAP-Rule" id="MF_00009"/>
    </source>
</evidence>
<dbReference type="InterPro" id="IPR023091">
    <property type="entry name" value="MetalPrtase_cat_dom_sf_prd"/>
</dbReference>
<reference evidence="9" key="1">
    <citation type="journal article" date="2019" name="Int. J. Syst. Evol. Microbiol.">
        <title>The Global Catalogue of Microorganisms (GCM) 10K type strain sequencing project: providing services to taxonomists for standard genome sequencing and annotation.</title>
        <authorList>
            <consortium name="The Broad Institute Genomics Platform"/>
            <consortium name="The Broad Institute Genome Sequencing Center for Infectious Disease"/>
            <person name="Wu L."/>
            <person name="Ma J."/>
        </authorList>
    </citation>
    <scope>NUCLEOTIDE SEQUENCE [LARGE SCALE GENOMIC DNA]</scope>
    <source>
        <strain evidence="9">JCM 17106</strain>
    </source>
</reference>
<evidence type="ECO:0000256" key="6">
    <source>
        <dbReference type="ARBA" id="ARBA00022833"/>
    </source>
</evidence>
<dbReference type="HAMAP" id="MF_00009">
    <property type="entry name" value="Endoribonucl_YbeY"/>
    <property type="match status" value="1"/>
</dbReference>
<dbReference type="Pfam" id="PF02130">
    <property type="entry name" value="YbeY"/>
    <property type="match status" value="1"/>
</dbReference>
<keyword evidence="5 7" id="KW-0378">Hydrolase</keyword>
<keyword evidence="3 7" id="KW-0479">Metal-binding</keyword>